<gene>
    <name evidence="1" type="ORF">GCM10008955_29370</name>
</gene>
<name>A0ABQ2EYP7_9DEIO</name>
<organism evidence="1 2">
    <name type="scientific">Deinococcus malanensis</name>
    <dbReference type="NCBI Taxonomy" id="1706855"/>
    <lineage>
        <taxon>Bacteria</taxon>
        <taxon>Thermotogati</taxon>
        <taxon>Deinococcota</taxon>
        <taxon>Deinococci</taxon>
        <taxon>Deinococcales</taxon>
        <taxon>Deinococcaceae</taxon>
        <taxon>Deinococcus</taxon>
    </lineage>
</organism>
<dbReference type="Proteomes" id="UP000647587">
    <property type="component" value="Unassembled WGS sequence"/>
</dbReference>
<reference evidence="2" key="1">
    <citation type="journal article" date="2019" name="Int. J. Syst. Evol. Microbiol.">
        <title>The Global Catalogue of Microorganisms (GCM) 10K type strain sequencing project: providing services to taxonomists for standard genome sequencing and annotation.</title>
        <authorList>
            <consortium name="The Broad Institute Genomics Platform"/>
            <consortium name="The Broad Institute Genome Sequencing Center for Infectious Disease"/>
            <person name="Wu L."/>
            <person name="Ma J."/>
        </authorList>
    </citation>
    <scope>NUCLEOTIDE SEQUENCE [LARGE SCALE GENOMIC DNA]</scope>
    <source>
        <strain evidence="2">JCM 30331</strain>
    </source>
</reference>
<proteinExistence type="predicted"/>
<evidence type="ECO:0000313" key="1">
    <source>
        <dbReference type="EMBL" id="GGK33475.1"/>
    </source>
</evidence>
<dbReference type="EMBL" id="BMPP01000013">
    <property type="protein sequence ID" value="GGK33475.1"/>
    <property type="molecule type" value="Genomic_DNA"/>
</dbReference>
<dbReference type="RefSeq" id="WP_189010142.1">
    <property type="nucleotide sequence ID" value="NZ_JBHUEV010000004.1"/>
</dbReference>
<accession>A0ABQ2EYP7</accession>
<sequence length="165" mass="18438">MLGLLVIGFEEATAFRISGTNVNYFVARDSVTTDNRSMIRTFEVNDTTGETFVRFACEGRVMQAYFHGRNPLLTPATREMELYPLVVYQVDAQQLKTVKVTGMLSEGGKEVLESVAFENDGVMLEAFRHAAERVTLRIPRLGMSELTEVFAVKGFCEALGRIKPC</sequence>
<keyword evidence="2" id="KW-1185">Reference proteome</keyword>
<evidence type="ECO:0000313" key="2">
    <source>
        <dbReference type="Proteomes" id="UP000647587"/>
    </source>
</evidence>
<protein>
    <submittedName>
        <fullName evidence="1">Uncharacterized protein</fullName>
    </submittedName>
</protein>
<comment type="caution">
    <text evidence="1">The sequence shown here is derived from an EMBL/GenBank/DDBJ whole genome shotgun (WGS) entry which is preliminary data.</text>
</comment>